<dbReference type="CDD" id="cd00093">
    <property type="entry name" value="HTH_XRE"/>
    <property type="match status" value="1"/>
</dbReference>
<evidence type="ECO:0000313" key="2">
    <source>
        <dbReference type="EMBL" id="NUV31003.1"/>
    </source>
</evidence>
<keyword evidence="3" id="KW-1185">Reference proteome</keyword>
<dbReference type="EMBL" id="JAANNT010000021">
    <property type="protein sequence ID" value="NUV31003.1"/>
    <property type="molecule type" value="Genomic_DNA"/>
</dbReference>
<proteinExistence type="predicted"/>
<accession>A0A7Y6F3F3</accession>
<dbReference type="Pfam" id="PF19054">
    <property type="entry name" value="DUF5753"/>
    <property type="match status" value="1"/>
</dbReference>
<dbReference type="SMART" id="SM00530">
    <property type="entry name" value="HTH_XRE"/>
    <property type="match status" value="1"/>
</dbReference>
<reference evidence="2 3" key="1">
    <citation type="submission" date="2020-03" db="EMBL/GenBank/DDBJ databases">
        <title>Complete genome sequence of sixteen Streptomyces strains facilitates identification of candidate genes involved in plant growth-promotion in grain legumes and cereals.</title>
        <authorList>
            <person name="Gopalakrishnan S."/>
            <person name="Thakur V."/>
            <person name="Saxena R."/>
            <person name="Vadlamudi S."/>
            <person name="Purohit S."/>
            <person name="Kumar V."/>
            <person name="Rathore A."/>
            <person name="Chitikineni A."/>
            <person name="Varshney R.K."/>
        </authorList>
    </citation>
    <scope>NUCLEOTIDE SEQUENCE [LARGE SCALE GENOMIC DNA]</scope>
    <source>
        <strain evidence="2 3">KAI-180</strain>
    </source>
</reference>
<dbReference type="PROSITE" id="PS50943">
    <property type="entry name" value="HTH_CROC1"/>
    <property type="match status" value="1"/>
</dbReference>
<protein>
    <submittedName>
        <fullName evidence="2">Helix-turn-helix domain-containing protein</fullName>
    </submittedName>
</protein>
<name>A0A7Y6F3F3_9ACTN</name>
<evidence type="ECO:0000313" key="3">
    <source>
        <dbReference type="Proteomes" id="UP000540128"/>
    </source>
</evidence>
<dbReference type="InterPro" id="IPR010982">
    <property type="entry name" value="Lambda_DNA-bd_dom_sf"/>
</dbReference>
<evidence type="ECO:0000259" key="1">
    <source>
        <dbReference type="PROSITE" id="PS50943"/>
    </source>
</evidence>
<dbReference type="GO" id="GO:0003677">
    <property type="term" value="F:DNA binding"/>
    <property type="evidence" value="ECO:0007669"/>
    <property type="project" value="InterPro"/>
</dbReference>
<dbReference type="AlphaFoldDB" id="A0A7Y6F3F3"/>
<comment type="caution">
    <text evidence="2">The sequence shown here is derived from an EMBL/GenBank/DDBJ whole genome shotgun (WGS) entry which is preliminary data.</text>
</comment>
<dbReference type="Pfam" id="PF13560">
    <property type="entry name" value="HTH_31"/>
    <property type="match status" value="1"/>
</dbReference>
<dbReference type="InterPro" id="IPR043917">
    <property type="entry name" value="DUF5753"/>
</dbReference>
<feature type="domain" description="HTH cro/C1-type" evidence="1">
    <location>
        <begin position="21"/>
        <end position="74"/>
    </location>
</feature>
<organism evidence="2 3">
    <name type="scientific">Streptomyces odorifer</name>
    <dbReference type="NCBI Taxonomy" id="53450"/>
    <lineage>
        <taxon>Bacteria</taxon>
        <taxon>Bacillati</taxon>
        <taxon>Actinomycetota</taxon>
        <taxon>Actinomycetes</taxon>
        <taxon>Kitasatosporales</taxon>
        <taxon>Streptomycetaceae</taxon>
        <taxon>Streptomyces</taxon>
        <taxon>Streptomyces albidoflavus group</taxon>
    </lineage>
</organism>
<dbReference type="RefSeq" id="WP_175458578.1">
    <property type="nucleotide sequence ID" value="NZ_JAANNT010000021.1"/>
</dbReference>
<gene>
    <name evidence="2" type="ORF">G6W59_22300</name>
</gene>
<dbReference type="Gene3D" id="1.10.260.40">
    <property type="entry name" value="lambda repressor-like DNA-binding domains"/>
    <property type="match status" value="1"/>
</dbReference>
<dbReference type="InterPro" id="IPR001387">
    <property type="entry name" value="Cro/C1-type_HTH"/>
</dbReference>
<dbReference type="Proteomes" id="UP000540128">
    <property type="component" value="Unassembled WGS sequence"/>
</dbReference>
<sequence length="276" mass="30714">MVNRKDLDPEESPAAEFGVLLRRLRDERGWTQDDLGVRMRISGTHISAVETNRRPPTPQFARSADRALGTGDLLTRKVRAVRNTSLLEGFPEFVKQEIRAAELRLFELGIIPGLLQTPEYAAAITQGAVRRGAISEQQAEERLTLLAKRQTSLVRDPAPIVHVVLDESCLRRLVGGPHVMSAQLESIVAFGELPNTVLQVAPYDLGERRSFDLPIHLLTLPERTFLAYSESAQQGMLERDYTAVQPLLTAYHQLQAEALSQTASMAMIEQVRKGIS</sequence>
<dbReference type="SUPFAM" id="SSF47413">
    <property type="entry name" value="lambda repressor-like DNA-binding domains"/>
    <property type="match status" value="1"/>
</dbReference>